<dbReference type="PANTHER" id="PTHR30238">
    <property type="entry name" value="MEMBRANE BOUND PREDICTED REDOX MODULATOR"/>
    <property type="match status" value="1"/>
</dbReference>
<dbReference type="NCBIfam" id="TIGR03717">
    <property type="entry name" value="R_switched_YjbE"/>
    <property type="match status" value="1"/>
</dbReference>
<dbReference type="InterPro" id="IPR022301">
    <property type="entry name" value="Integral_membrane_YjbE"/>
</dbReference>
<evidence type="ECO:0000256" key="4">
    <source>
        <dbReference type="ARBA" id="ARBA00022989"/>
    </source>
</evidence>
<feature type="transmembrane region" description="Helical" evidence="7">
    <location>
        <begin position="44"/>
        <end position="67"/>
    </location>
</feature>
<dbReference type="Proteomes" id="UP000243688">
    <property type="component" value="Unassembled WGS sequence"/>
</dbReference>
<evidence type="ECO:0000313" key="9">
    <source>
        <dbReference type="Proteomes" id="UP000243688"/>
    </source>
</evidence>
<evidence type="ECO:0000313" key="8">
    <source>
        <dbReference type="EMBL" id="PDO10793.1"/>
    </source>
</evidence>
<evidence type="ECO:0008006" key="10">
    <source>
        <dbReference type="Google" id="ProtNLM"/>
    </source>
</evidence>
<feature type="region of interest" description="Disordered" evidence="6">
    <location>
        <begin position="221"/>
        <end position="240"/>
    </location>
</feature>
<evidence type="ECO:0000256" key="6">
    <source>
        <dbReference type="SAM" id="MobiDB-lite"/>
    </source>
</evidence>
<comment type="similarity">
    <text evidence="2">Belongs to the TerC family.</text>
</comment>
<keyword evidence="5 7" id="KW-0472">Membrane</keyword>
<feature type="transmembrane region" description="Helical" evidence="7">
    <location>
        <begin position="102"/>
        <end position="127"/>
    </location>
</feature>
<accession>A0A2A6E1C5</accession>
<dbReference type="GO" id="GO:0016020">
    <property type="term" value="C:membrane"/>
    <property type="evidence" value="ECO:0007669"/>
    <property type="project" value="UniProtKB-SubCell"/>
</dbReference>
<protein>
    <recommendedName>
        <fullName evidence="10">Tellurium resistance protein TerC</fullName>
    </recommendedName>
</protein>
<feature type="transmembrane region" description="Helical" evidence="7">
    <location>
        <begin position="163"/>
        <end position="181"/>
    </location>
</feature>
<evidence type="ECO:0000256" key="3">
    <source>
        <dbReference type="ARBA" id="ARBA00022692"/>
    </source>
</evidence>
<evidence type="ECO:0000256" key="2">
    <source>
        <dbReference type="ARBA" id="ARBA00007511"/>
    </source>
</evidence>
<feature type="transmembrane region" description="Helical" evidence="7">
    <location>
        <begin position="133"/>
        <end position="151"/>
    </location>
</feature>
<feature type="transmembrane region" description="Helical" evidence="7">
    <location>
        <begin position="12"/>
        <end position="32"/>
    </location>
</feature>
<feature type="transmembrane region" description="Helical" evidence="7">
    <location>
        <begin position="73"/>
        <end position="90"/>
    </location>
</feature>
<evidence type="ECO:0000256" key="1">
    <source>
        <dbReference type="ARBA" id="ARBA00004141"/>
    </source>
</evidence>
<dbReference type="InterPro" id="IPR005496">
    <property type="entry name" value="Integral_membrane_TerC"/>
</dbReference>
<organism evidence="8 9">
    <name type="scientific">Candidatus Reconcilbacillus cellulovorans</name>
    <dbReference type="NCBI Taxonomy" id="1906605"/>
    <lineage>
        <taxon>Bacteria</taxon>
        <taxon>Bacillati</taxon>
        <taxon>Bacillota</taxon>
        <taxon>Bacilli</taxon>
        <taxon>Bacillales</taxon>
        <taxon>Paenibacillaceae</taxon>
        <taxon>Candidatus Reconcilbacillus</taxon>
    </lineage>
</organism>
<keyword evidence="4 7" id="KW-1133">Transmembrane helix</keyword>
<name>A0A2A6E1C5_9BACL</name>
<feature type="transmembrane region" description="Helical" evidence="7">
    <location>
        <begin position="193"/>
        <end position="214"/>
    </location>
</feature>
<dbReference type="EMBL" id="MOXJ01000009">
    <property type="protein sequence ID" value="PDO10793.1"/>
    <property type="molecule type" value="Genomic_DNA"/>
</dbReference>
<dbReference type="PANTHER" id="PTHR30238:SF4">
    <property type="entry name" value="SLL1022 PROTEIN"/>
    <property type="match status" value="1"/>
</dbReference>
<evidence type="ECO:0000256" key="5">
    <source>
        <dbReference type="ARBA" id="ARBA00023136"/>
    </source>
</evidence>
<comment type="subcellular location">
    <subcellularLocation>
        <location evidence="1">Membrane</location>
        <topology evidence="1">Multi-pass membrane protein</topology>
    </subcellularLocation>
</comment>
<evidence type="ECO:0000256" key="7">
    <source>
        <dbReference type="SAM" id="Phobius"/>
    </source>
</evidence>
<dbReference type="AlphaFoldDB" id="A0A2A6E1C5"/>
<comment type="caution">
    <text evidence="8">The sequence shown here is derived from an EMBL/GenBank/DDBJ whole genome shotgun (WGS) entry which is preliminary data.</text>
</comment>
<proteinExistence type="inferred from homology"/>
<keyword evidence="3 7" id="KW-0812">Transmembrane</keyword>
<gene>
    <name evidence="8" type="ORF">BLM47_05535</name>
</gene>
<reference evidence="8 9" key="1">
    <citation type="submission" date="2016-12" db="EMBL/GenBank/DDBJ databases">
        <title>Candidatus Reconcilibacillus cellulovorans genome.</title>
        <authorList>
            <person name="Kolinko S."/>
            <person name="Wu Y.-W."/>
            <person name="Tachea F."/>
            <person name="Denzel E."/>
            <person name="Hiras J."/>
            <person name="Baecker N."/>
            <person name="Chan L.J."/>
            <person name="Eichorst S.A."/>
            <person name="Frey D."/>
            <person name="Adams P.D."/>
            <person name="Pray T."/>
            <person name="Tanjore D."/>
            <person name="Petzold C.J."/>
            <person name="Gladden J.M."/>
            <person name="Simmons B.A."/>
            <person name="Singer S.W."/>
        </authorList>
    </citation>
    <scope>NUCLEOTIDE SEQUENCE [LARGE SCALE GENOMIC DNA]</scope>
    <source>
        <strain evidence="8">JTherm</strain>
    </source>
</reference>
<dbReference type="Pfam" id="PF03741">
    <property type="entry name" value="TerC"/>
    <property type="match status" value="1"/>
</dbReference>
<sequence>MELFSPEWFVALLQIIIIDLVLAGDNAIVIGMAARNVPKHRQKFVIIVGTFGAVAIRALATIAVVWLLKIPGLRGIGGLILVYIAYKLLVEEKKREIAAKNSVLAAIGTIMFADIAMGLDNVLAIGGAAHGDYLLVVIGLLVSIPIVVWGSTLVMKLMDRFPALLYVGSGVLAYTAAKMIVEEPFVKPWFANPVVHYSFMGLIVLGVLLVGHLVKAAKARQQRDDGDNHPSAATAASDKP</sequence>